<dbReference type="InterPro" id="IPR021059">
    <property type="entry name" value="DnaJ-related_N"/>
</dbReference>
<dbReference type="InterPro" id="IPR001623">
    <property type="entry name" value="DnaJ_domain"/>
</dbReference>
<dbReference type="EMBL" id="LT629736">
    <property type="protein sequence ID" value="SDS47931.1"/>
    <property type="molecule type" value="Genomic_DNA"/>
</dbReference>
<sequence>MTTSLPDHLLPPGFDQLLLDVLESTPHGMDEFTLIKQLAAEHPDSVFASPGALRDPLRLFQLHFLLFHSLYRLSDRLAASGRQLHIHALRIVIEPREPGAPGLALNDPLRSYYLDWTQWATTHADDVQALLDSFWRGGGIDDHEVTAALDCFGLKNPTDSGEIKRRYRQLVSQHHPDRGGDTEQLQAINAAMLILERYYRPR</sequence>
<dbReference type="Pfam" id="PF12339">
    <property type="entry name" value="DNAJ_related"/>
    <property type="match status" value="1"/>
</dbReference>
<feature type="domain" description="J" evidence="2">
    <location>
        <begin position="147"/>
        <end position="202"/>
    </location>
</feature>
<evidence type="ECO:0000259" key="2">
    <source>
        <dbReference type="PROSITE" id="PS50076"/>
    </source>
</evidence>
<keyword evidence="4" id="KW-1185">Reference proteome</keyword>
<evidence type="ECO:0000256" key="1">
    <source>
        <dbReference type="ARBA" id="ARBA00023186"/>
    </source>
</evidence>
<gene>
    <name evidence="3" type="ORF">SAMN05216421_1599</name>
</gene>
<dbReference type="Proteomes" id="UP000243207">
    <property type="component" value="Chromosome I"/>
</dbReference>
<protein>
    <submittedName>
        <fullName evidence="3">DnaJ domain-containing protein</fullName>
    </submittedName>
</protein>
<name>A0A1H1SJ22_9GAMM</name>
<dbReference type="Gene3D" id="1.10.287.110">
    <property type="entry name" value="DnaJ domain"/>
    <property type="match status" value="1"/>
</dbReference>
<dbReference type="OrthoDB" id="581986at2"/>
<dbReference type="InterPro" id="IPR036869">
    <property type="entry name" value="J_dom_sf"/>
</dbReference>
<dbReference type="Pfam" id="PF00226">
    <property type="entry name" value="DnaJ"/>
    <property type="match status" value="1"/>
</dbReference>
<reference evidence="4" key="1">
    <citation type="submission" date="2016-10" db="EMBL/GenBank/DDBJ databases">
        <authorList>
            <person name="Varghese N."/>
            <person name="Submissions S."/>
        </authorList>
    </citation>
    <scope>NUCLEOTIDE SEQUENCE [LARGE SCALE GENOMIC DNA]</scope>
    <source>
        <strain evidence="4">NRRL B-51270</strain>
    </source>
</reference>
<dbReference type="STRING" id="487184.SAMN05216421_1599"/>
<dbReference type="SUPFAM" id="SSF46565">
    <property type="entry name" value="Chaperone J-domain"/>
    <property type="match status" value="1"/>
</dbReference>
<proteinExistence type="predicted"/>
<dbReference type="SMART" id="SM00271">
    <property type="entry name" value="DnaJ"/>
    <property type="match status" value="1"/>
</dbReference>
<dbReference type="RefSeq" id="WP_093392913.1">
    <property type="nucleotide sequence ID" value="NZ_LT629736.1"/>
</dbReference>
<dbReference type="AlphaFoldDB" id="A0A1H1SJ22"/>
<dbReference type="PROSITE" id="PS50076">
    <property type="entry name" value="DNAJ_2"/>
    <property type="match status" value="1"/>
</dbReference>
<dbReference type="CDD" id="cd06257">
    <property type="entry name" value="DnaJ"/>
    <property type="match status" value="1"/>
</dbReference>
<evidence type="ECO:0000313" key="3">
    <source>
        <dbReference type="EMBL" id="SDS47931.1"/>
    </source>
</evidence>
<evidence type="ECO:0000313" key="4">
    <source>
        <dbReference type="Proteomes" id="UP000243207"/>
    </source>
</evidence>
<keyword evidence="1" id="KW-0143">Chaperone</keyword>
<organism evidence="3 4">
    <name type="scientific">Halopseudomonas xinjiangensis</name>
    <dbReference type="NCBI Taxonomy" id="487184"/>
    <lineage>
        <taxon>Bacteria</taxon>
        <taxon>Pseudomonadati</taxon>
        <taxon>Pseudomonadota</taxon>
        <taxon>Gammaproteobacteria</taxon>
        <taxon>Pseudomonadales</taxon>
        <taxon>Pseudomonadaceae</taxon>
        <taxon>Halopseudomonas</taxon>
    </lineage>
</organism>
<accession>A0A1H1SJ22</accession>